<feature type="domain" description="Sialidase" evidence="1">
    <location>
        <begin position="58"/>
        <end position="375"/>
    </location>
</feature>
<sequence length="398" mass="44695">MSLNTPLKTILSFLLGILIFPSFVAAQGKLVPSLANESIFPIQGKHTHASSIVALPNGDLLTVWFHGSGERKSDDVLLMGSRKKKGQNKWSEPFLMADTPGIPDCNPVLFLNQKNELFLVWIAVMANEWENSILRLKRSKSFNTDVAPIWNWQDNILLKPGKEFAQEVEKKFSDLPDSHLGWSAYAPEYEKLILEASKDSKKTSVGWMTRIKPLITSDKIILPLYSDGFNFSMMAISENQGETWKHSLPLVGKGPIQPALIQKENGDIVAMLRDSGDAPTMIQESISKDQGQSWSAAQKTNFPNTASVELLKLKDGKWWMIGNDIHDGRYQLALWISSDEGKSWSQPQYLELDPSKQGGFSYPAIIQDNQGLVHLTYSKHLKEGKTIQYRLLDPNQIN</sequence>
<reference evidence="3" key="1">
    <citation type="submission" date="2016-12" db="EMBL/GenBank/DDBJ databases">
        <authorList>
            <person name="Varghese N."/>
            <person name="Submissions S."/>
        </authorList>
    </citation>
    <scope>NUCLEOTIDE SEQUENCE [LARGE SCALE GENOMIC DNA]</scope>
    <source>
        <strain evidence="3">DSM 25035</strain>
    </source>
</reference>
<dbReference type="RefSeq" id="WP_073570742.1">
    <property type="nucleotide sequence ID" value="NZ_FRXN01000001.1"/>
</dbReference>
<accession>A0A1M7Z861</accession>
<dbReference type="InterPro" id="IPR036278">
    <property type="entry name" value="Sialidase_sf"/>
</dbReference>
<evidence type="ECO:0000313" key="2">
    <source>
        <dbReference type="EMBL" id="SHO60950.1"/>
    </source>
</evidence>
<keyword evidence="3" id="KW-1185">Reference proteome</keyword>
<dbReference type="Proteomes" id="UP000184609">
    <property type="component" value="Unassembled WGS sequence"/>
</dbReference>
<dbReference type="EMBL" id="FRXN01000001">
    <property type="protein sequence ID" value="SHO60950.1"/>
    <property type="molecule type" value="Genomic_DNA"/>
</dbReference>
<dbReference type="Pfam" id="PF13088">
    <property type="entry name" value="BNR_2"/>
    <property type="match status" value="1"/>
</dbReference>
<dbReference type="SUPFAM" id="SSF50939">
    <property type="entry name" value="Sialidases"/>
    <property type="match status" value="1"/>
</dbReference>
<organism evidence="2 3">
    <name type="scientific">Algoriphagus zhangzhouensis</name>
    <dbReference type="NCBI Taxonomy" id="1073327"/>
    <lineage>
        <taxon>Bacteria</taxon>
        <taxon>Pseudomonadati</taxon>
        <taxon>Bacteroidota</taxon>
        <taxon>Cytophagia</taxon>
        <taxon>Cytophagales</taxon>
        <taxon>Cyclobacteriaceae</taxon>
        <taxon>Algoriphagus</taxon>
    </lineage>
</organism>
<gene>
    <name evidence="2" type="ORF">SAMN04488108_1136</name>
</gene>
<dbReference type="PANTHER" id="PTHR43752:SF2">
    <property type="entry name" value="BNR_ASP-BOX REPEAT FAMILY PROTEIN"/>
    <property type="match status" value="1"/>
</dbReference>
<dbReference type="Gene3D" id="2.120.10.10">
    <property type="match status" value="1"/>
</dbReference>
<name>A0A1M7Z861_9BACT</name>
<evidence type="ECO:0000313" key="3">
    <source>
        <dbReference type="Proteomes" id="UP000184609"/>
    </source>
</evidence>
<dbReference type="InterPro" id="IPR011040">
    <property type="entry name" value="Sialidase"/>
</dbReference>
<protein>
    <submittedName>
        <fullName evidence="2">Predicted neuraminidase (Sialidase)</fullName>
    </submittedName>
</protein>
<dbReference type="AlphaFoldDB" id="A0A1M7Z861"/>
<dbReference type="STRING" id="1073327.SAMN04488108_1136"/>
<dbReference type="OrthoDB" id="41724at2"/>
<dbReference type="CDD" id="cd15482">
    <property type="entry name" value="Sialidase_non-viral"/>
    <property type="match status" value="1"/>
</dbReference>
<dbReference type="PANTHER" id="PTHR43752">
    <property type="entry name" value="BNR/ASP-BOX REPEAT FAMILY PROTEIN"/>
    <property type="match status" value="1"/>
</dbReference>
<evidence type="ECO:0000259" key="1">
    <source>
        <dbReference type="Pfam" id="PF13088"/>
    </source>
</evidence>
<proteinExistence type="predicted"/>